<dbReference type="SUPFAM" id="SSF89562">
    <property type="entry name" value="RraA-like"/>
    <property type="match status" value="1"/>
</dbReference>
<dbReference type="Gene3D" id="3.50.30.40">
    <property type="entry name" value="Ribonuclease E inhibitor RraA/RraA-like"/>
    <property type="match status" value="1"/>
</dbReference>
<dbReference type="PANTHER" id="PTHR33254:SF4">
    <property type="entry name" value="4-HYDROXY-4-METHYL-2-OXOGLUTARATE ALDOLASE 3-RELATED"/>
    <property type="match status" value="1"/>
</dbReference>
<dbReference type="GO" id="GO:0046872">
    <property type="term" value="F:metal ion binding"/>
    <property type="evidence" value="ECO:0007669"/>
    <property type="project" value="UniProtKB-KW"/>
</dbReference>
<keyword evidence="5" id="KW-0479">Metal-binding</keyword>
<comment type="cofactor">
    <cofactor evidence="1">
        <name>a divalent metal cation</name>
        <dbReference type="ChEBI" id="CHEBI:60240"/>
    </cofactor>
</comment>
<dbReference type="RefSeq" id="WP_176065785.1">
    <property type="nucleotide sequence ID" value="NZ_JABWMJ010000001.1"/>
</dbReference>
<gene>
    <name evidence="6" type="ORF">HQN59_02740</name>
</gene>
<name>A0A7Y6TV46_9BURK</name>
<dbReference type="Pfam" id="PF03737">
    <property type="entry name" value="RraA-like"/>
    <property type="match status" value="1"/>
</dbReference>
<organism evidence="6 7">
    <name type="scientific">Piscinibacter koreensis</name>
    <dbReference type="NCBI Taxonomy" id="2742824"/>
    <lineage>
        <taxon>Bacteria</taxon>
        <taxon>Pseudomonadati</taxon>
        <taxon>Pseudomonadota</taxon>
        <taxon>Betaproteobacteria</taxon>
        <taxon>Burkholderiales</taxon>
        <taxon>Sphaerotilaceae</taxon>
        <taxon>Piscinibacter</taxon>
    </lineage>
</organism>
<feature type="binding site" evidence="5">
    <location>
        <position position="119"/>
    </location>
    <ligand>
        <name>Mg(2+)</name>
        <dbReference type="ChEBI" id="CHEBI:18420"/>
    </ligand>
</feature>
<dbReference type="NCBIfam" id="NF004850">
    <property type="entry name" value="PRK06201.1"/>
    <property type="match status" value="1"/>
</dbReference>
<evidence type="ECO:0000313" key="6">
    <source>
        <dbReference type="EMBL" id="NUZ04670.1"/>
    </source>
</evidence>
<evidence type="ECO:0000313" key="7">
    <source>
        <dbReference type="Proteomes" id="UP000529637"/>
    </source>
</evidence>
<accession>A0A7Y6TV46</accession>
<feature type="binding site" evidence="5">
    <location>
        <begin position="96"/>
        <end position="99"/>
    </location>
    <ligand>
        <name>substrate</name>
    </ligand>
</feature>
<evidence type="ECO:0000256" key="5">
    <source>
        <dbReference type="PIRSR" id="PIRSR605493-1"/>
    </source>
</evidence>
<keyword evidence="5" id="KW-0460">Magnesium</keyword>
<evidence type="ECO:0000256" key="2">
    <source>
        <dbReference type="ARBA" id="ARBA00016549"/>
    </source>
</evidence>
<feature type="binding site" evidence="5">
    <location>
        <position position="118"/>
    </location>
    <ligand>
        <name>substrate</name>
    </ligand>
</feature>
<evidence type="ECO:0000256" key="3">
    <source>
        <dbReference type="ARBA" id="ARBA00029596"/>
    </source>
</evidence>
<keyword evidence="7" id="KW-1185">Reference proteome</keyword>
<evidence type="ECO:0000256" key="4">
    <source>
        <dbReference type="ARBA" id="ARBA00030169"/>
    </source>
</evidence>
<dbReference type="InterPro" id="IPR005493">
    <property type="entry name" value="RraA/RraA-like"/>
</dbReference>
<reference evidence="6 7" key="1">
    <citation type="submission" date="2020-06" db="EMBL/GenBank/DDBJ databases">
        <title>Schlegella sp. ID0723 isolated from air conditioner.</title>
        <authorList>
            <person name="Kim D.Y."/>
            <person name="Kim D.-U."/>
        </authorList>
    </citation>
    <scope>NUCLEOTIDE SEQUENCE [LARGE SCALE GENOMIC DNA]</scope>
    <source>
        <strain evidence="6 7">ID0723</strain>
    </source>
</reference>
<comment type="caution">
    <text evidence="6">The sequence shown here is derived from an EMBL/GenBank/DDBJ whole genome shotgun (WGS) entry which is preliminary data.</text>
</comment>
<dbReference type="EMBL" id="JABWMJ010000001">
    <property type="protein sequence ID" value="NUZ04670.1"/>
    <property type="molecule type" value="Genomic_DNA"/>
</dbReference>
<dbReference type="AlphaFoldDB" id="A0A7Y6TV46"/>
<sequence length="225" mass="23717">MNGFQVLQRRRQVPDALVEAFRGLPVANISDCMARMSAGGARLRPMHKGGPLAGPALTVRCRPGDNLMIHKALTMARPGDVIVVDAGGDLTNALMGEIMVARAVKSGVAGVVLNGAVRDSEAIGQGDFPFYAAGITHRGPYKDGPGEINVPIAIDGMVIHPGDLIVGDADGLLCVPFDDAQQLLAATHKKMEVEKKMMADIAAGQLDTSWIDATLKRLGCNPEPM</sequence>
<comment type="cofactor">
    <cofactor evidence="5">
        <name>Mg(2+)</name>
        <dbReference type="ChEBI" id="CHEBI:18420"/>
    </cofactor>
</comment>
<dbReference type="Proteomes" id="UP000529637">
    <property type="component" value="Unassembled WGS sequence"/>
</dbReference>
<protein>
    <recommendedName>
        <fullName evidence="2">Putative 4-hydroxy-4-methyl-2-oxoglutarate aldolase</fullName>
    </recommendedName>
    <alternativeName>
        <fullName evidence="3">Regulator of ribonuclease activity homolog</fullName>
    </alternativeName>
    <alternativeName>
        <fullName evidence="4">RraA-like protein</fullName>
    </alternativeName>
</protein>
<dbReference type="CDD" id="cd16841">
    <property type="entry name" value="RraA_family"/>
    <property type="match status" value="1"/>
</dbReference>
<dbReference type="InterPro" id="IPR036704">
    <property type="entry name" value="RraA/RraA-like_sf"/>
</dbReference>
<proteinExistence type="predicted"/>
<evidence type="ECO:0000256" key="1">
    <source>
        <dbReference type="ARBA" id="ARBA00001968"/>
    </source>
</evidence>
<dbReference type="PANTHER" id="PTHR33254">
    <property type="entry name" value="4-HYDROXY-4-METHYL-2-OXOGLUTARATE ALDOLASE 3-RELATED"/>
    <property type="match status" value="1"/>
</dbReference>